<proteinExistence type="inferred from homology"/>
<dbReference type="InterPro" id="IPR036259">
    <property type="entry name" value="MFS_trans_sf"/>
</dbReference>
<dbReference type="GO" id="GO:0015293">
    <property type="term" value="F:symporter activity"/>
    <property type="evidence" value="ECO:0007669"/>
    <property type="project" value="InterPro"/>
</dbReference>
<keyword evidence="2" id="KW-1133">Transmembrane helix</keyword>
<name>A0A6C2U322_PONDE</name>
<dbReference type="GO" id="GO:0005886">
    <property type="term" value="C:plasma membrane"/>
    <property type="evidence" value="ECO:0007669"/>
    <property type="project" value="TreeGrafter"/>
</dbReference>
<feature type="transmembrane region" description="Helical" evidence="2">
    <location>
        <begin position="105"/>
        <end position="129"/>
    </location>
</feature>
<comment type="similarity">
    <text evidence="1">Belongs to the sodium:galactoside symporter (TC 2.A.2) family.</text>
</comment>
<dbReference type="SUPFAM" id="SSF103473">
    <property type="entry name" value="MFS general substrate transporter"/>
    <property type="match status" value="1"/>
</dbReference>
<evidence type="ECO:0000256" key="2">
    <source>
        <dbReference type="SAM" id="Phobius"/>
    </source>
</evidence>
<dbReference type="GO" id="GO:0008643">
    <property type="term" value="P:carbohydrate transport"/>
    <property type="evidence" value="ECO:0007669"/>
    <property type="project" value="InterPro"/>
</dbReference>
<keyword evidence="2" id="KW-0472">Membrane</keyword>
<evidence type="ECO:0000313" key="4">
    <source>
        <dbReference type="Proteomes" id="UP000366872"/>
    </source>
</evidence>
<dbReference type="Pfam" id="PF13347">
    <property type="entry name" value="MFS_2"/>
    <property type="match status" value="1"/>
</dbReference>
<gene>
    <name evidence="3" type="primary">melB_3</name>
    <name evidence="3" type="ORF">PDESU_02591</name>
</gene>
<dbReference type="AlphaFoldDB" id="A0A6C2U322"/>
<dbReference type="EMBL" id="CAAHFG010000001">
    <property type="protein sequence ID" value="VGO14034.1"/>
    <property type="molecule type" value="Genomic_DNA"/>
</dbReference>
<feature type="transmembrane region" description="Helical" evidence="2">
    <location>
        <begin position="424"/>
        <end position="445"/>
    </location>
</feature>
<evidence type="ECO:0000256" key="1">
    <source>
        <dbReference type="ARBA" id="ARBA00009617"/>
    </source>
</evidence>
<protein>
    <submittedName>
        <fullName evidence="3">Melibiose carrier protein</fullName>
    </submittedName>
</protein>
<feature type="transmembrane region" description="Helical" evidence="2">
    <location>
        <begin position="180"/>
        <end position="202"/>
    </location>
</feature>
<evidence type="ECO:0000313" key="3">
    <source>
        <dbReference type="EMBL" id="VGO14034.1"/>
    </source>
</evidence>
<sequence>MERTVPLKVRVAWGVGGWADNFIFQVLIILALPIYNIELGIDPVWVGVALMVPRLFDAITDPLMGNISDNTRSKWGRRRPWIFIGALVSAILLPLLWMPPFSDKVAIIIYFGVISTIYALTYTMFVVPYTALGFELTDDYDERTKVMSWRMYIGLIAGLCIPNLYVWCQSDFFGGDILTGARWVTTLVGLSVLITGCLPALLCREKVIAKPQPKIKLGKAILETIKDKPFRLLLSGYIIIITGLLTSGAIALYVNIYHVFGGDKKLAAEVSALGGMAGVVAAYLGVRLAGWISAKTGKRETMIGGLSLALLSVGSMIYTMQPGFEVTEVLGFKFHPQILSFIFYGMGQQACWLMIDSMTADVCDEDELRTGLRREGMFGAVKSLALKAGVALTGLTGGLVIKLAGASDAAQGVSPEVAQTLKTLFVSVQSVGLVAGILVFVFYPITRAKSEETRRILDQRKAI</sequence>
<feature type="transmembrane region" description="Helical" evidence="2">
    <location>
        <begin position="301"/>
        <end position="321"/>
    </location>
</feature>
<dbReference type="PANTHER" id="PTHR11328:SF24">
    <property type="entry name" value="MAJOR FACILITATOR SUPERFAMILY (MFS) PROFILE DOMAIN-CONTAINING PROTEIN"/>
    <property type="match status" value="1"/>
</dbReference>
<keyword evidence="4" id="KW-1185">Reference proteome</keyword>
<feature type="transmembrane region" description="Helical" evidence="2">
    <location>
        <begin position="232"/>
        <end position="254"/>
    </location>
</feature>
<feature type="transmembrane region" description="Helical" evidence="2">
    <location>
        <begin position="81"/>
        <end position="99"/>
    </location>
</feature>
<feature type="transmembrane region" description="Helical" evidence="2">
    <location>
        <begin position="43"/>
        <end position="60"/>
    </location>
</feature>
<dbReference type="PANTHER" id="PTHR11328">
    <property type="entry name" value="MAJOR FACILITATOR SUPERFAMILY DOMAIN-CONTAINING PROTEIN"/>
    <property type="match status" value="1"/>
</dbReference>
<organism evidence="3 4">
    <name type="scientific">Pontiella desulfatans</name>
    <dbReference type="NCBI Taxonomy" id="2750659"/>
    <lineage>
        <taxon>Bacteria</taxon>
        <taxon>Pseudomonadati</taxon>
        <taxon>Kiritimatiellota</taxon>
        <taxon>Kiritimatiellia</taxon>
        <taxon>Kiritimatiellales</taxon>
        <taxon>Pontiellaceae</taxon>
        <taxon>Pontiella</taxon>
    </lineage>
</organism>
<dbReference type="InterPro" id="IPR039672">
    <property type="entry name" value="MFS_2"/>
</dbReference>
<feature type="transmembrane region" description="Helical" evidence="2">
    <location>
        <begin position="149"/>
        <end position="168"/>
    </location>
</feature>
<dbReference type="Gene3D" id="1.20.1250.20">
    <property type="entry name" value="MFS general substrate transporter like domains"/>
    <property type="match status" value="2"/>
</dbReference>
<dbReference type="Proteomes" id="UP000366872">
    <property type="component" value="Unassembled WGS sequence"/>
</dbReference>
<dbReference type="RefSeq" id="WP_168442215.1">
    <property type="nucleotide sequence ID" value="NZ_CAAHFG010000001.1"/>
</dbReference>
<accession>A0A6C2U322</accession>
<reference evidence="3 4" key="1">
    <citation type="submission" date="2019-04" db="EMBL/GenBank/DDBJ databases">
        <authorList>
            <person name="Van Vliet M D."/>
        </authorList>
    </citation>
    <scope>NUCLEOTIDE SEQUENCE [LARGE SCALE GENOMIC DNA]</scope>
    <source>
        <strain evidence="3 4">F1</strain>
    </source>
</reference>
<keyword evidence="2" id="KW-0812">Transmembrane</keyword>
<feature type="transmembrane region" description="Helical" evidence="2">
    <location>
        <begin position="266"/>
        <end position="289"/>
    </location>
</feature>
<feature type="transmembrane region" description="Helical" evidence="2">
    <location>
        <begin position="12"/>
        <end position="37"/>
    </location>
</feature>